<feature type="transmembrane region" description="Helical" evidence="1">
    <location>
        <begin position="109"/>
        <end position="129"/>
    </location>
</feature>
<feature type="transmembrane region" description="Helical" evidence="1">
    <location>
        <begin position="260"/>
        <end position="282"/>
    </location>
</feature>
<feature type="transmembrane region" description="Helical" evidence="1">
    <location>
        <begin position="141"/>
        <end position="162"/>
    </location>
</feature>
<dbReference type="RefSeq" id="WP_406831199.1">
    <property type="nucleotide sequence ID" value="NZ_CP157483.1"/>
</dbReference>
<dbReference type="PANTHER" id="PTHR40761:SF1">
    <property type="entry name" value="CONSERVED INTEGRAL MEMBRANE ALANINE VALINE AND LEUCINE RICH PROTEIN-RELATED"/>
    <property type="match status" value="1"/>
</dbReference>
<dbReference type="PANTHER" id="PTHR40761">
    <property type="entry name" value="CONSERVED INTEGRAL MEMBRANE ALANINE VALINE AND LEUCINE RICH PROTEIN-RELATED"/>
    <property type="match status" value="1"/>
</dbReference>
<gene>
    <name evidence="2" type="ORF">ABEG17_19675</name>
</gene>
<sequence length="297" mass="30251">MNYPLVVATSLLSTIFFAVSTALKHRSATTLPPTSGQGAAGLGRFLASTLSHPWWIAALVADAIGFTMQAYALHIGAVSVVQPLLVTALLTSLVVDHLSKGTRMTRREWAWGGLLVASLVGFLFVSGASSPHQVHHAADRGPAAVCAALAGVLAVVCVVAARRAPAHRAPLLGVAVGTMYACTAVLIKATTEVLGNAGVLAMLTSWQLPVLVACGVSGLLLAQLAFRSGPLHSSLSVIATVDPLLSVALGVVVYDEQLRTGVLAVAGQVVLLVALVIAASALSRLNAVNSTPGAVPG</sequence>
<dbReference type="NCBIfam" id="NF038012">
    <property type="entry name" value="DMT_1"/>
    <property type="match status" value="1"/>
</dbReference>
<accession>A0AAU7JV70</accession>
<feature type="transmembrane region" description="Helical" evidence="1">
    <location>
        <begin position="71"/>
        <end position="97"/>
    </location>
</feature>
<dbReference type="AlphaFoldDB" id="A0AAU7JV70"/>
<dbReference type="EMBL" id="CP157483">
    <property type="protein sequence ID" value="XBO43749.1"/>
    <property type="molecule type" value="Genomic_DNA"/>
</dbReference>
<feature type="transmembrane region" description="Helical" evidence="1">
    <location>
        <begin position="234"/>
        <end position="254"/>
    </location>
</feature>
<feature type="transmembrane region" description="Helical" evidence="1">
    <location>
        <begin position="199"/>
        <end position="222"/>
    </location>
</feature>
<keyword evidence="1" id="KW-0812">Transmembrane</keyword>
<name>A0AAU7JV70_9MICO</name>
<organism evidence="2">
    <name type="scientific">Pedococcus sp. KACC 23699</name>
    <dbReference type="NCBI Taxonomy" id="3149228"/>
    <lineage>
        <taxon>Bacteria</taxon>
        <taxon>Bacillati</taxon>
        <taxon>Actinomycetota</taxon>
        <taxon>Actinomycetes</taxon>
        <taxon>Micrococcales</taxon>
        <taxon>Intrasporangiaceae</taxon>
        <taxon>Pedococcus</taxon>
    </lineage>
</organism>
<protein>
    <submittedName>
        <fullName evidence="2">DMT family transporter</fullName>
    </submittedName>
</protein>
<evidence type="ECO:0000313" key="2">
    <source>
        <dbReference type="EMBL" id="XBO43749.1"/>
    </source>
</evidence>
<reference evidence="2" key="1">
    <citation type="submission" date="2024-05" db="EMBL/GenBank/DDBJ databases">
        <authorList>
            <person name="Kim S."/>
            <person name="Heo J."/>
            <person name="Choi H."/>
            <person name="Choi Y."/>
            <person name="Kwon S.-W."/>
            <person name="Kim Y."/>
        </authorList>
    </citation>
    <scope>NUCLEOTIDE SEQUENCE</scope>
    <source>
        <strain evidence="2">KACC 23699</strain>
    </source>
</reference>
<keyword evidence="1" id="KW-1133">Transmembrane helix</keyword>
<evidence type="ECO:0000256" key="1">
    <source>
        <dbReference type="SAM" id="Phobius"/>
    </source>
</evidence>
<keyword evidence="1" id="KW-0472">Membrane</keyword>
<proteinExistence type="predicted"/>
<feature type="transmembrane region" description="Helical" evidence="1">
    <location>
        <begin position="169"/>
        <end position="187"/>
    </location>
</feature>